<proteinExistence type="predicted"/>
<accession>A0A1L9R4X1</accession>
<sequence length="269" mass="31541">MASENNIPLVQMPQQAGVRQPEDDWTGVIDRTERRKLQNRLNQRTYRLRRRLERSEQEQLTAAMPIRVTKSDMGFVCTSAPPHADMLMRQLETMAYTSYITNSPQTDHLLTLSKVGVQRAIIENTRSIGMTMEWMKDDNSISIFKLLIPGFSEGNIPVSLRPTEMQRRIPHHPWLDFFPFPTFRDNLIAVQDDIDDEDLCHDLMAFWDTHNTRATMLVWGQPWDPANWEMTEAFLDKWGFLLVGCDDLFRSSNYWRAQRGEKALTWRLH</sequence>
<evidence type="ECO:0000313" key="2">
    <source>
        <dbReference type="EMBL" id="OJJ29960.1"/>
    </source>
</evidence>
<evidence type="ECO:0000313" key="3">
    <source>
        <dbReference type="Proteomes" id="UP000184383"/>
    </source>
</evidence>
<dbReference type="GeneID" id="63747547"/>
<protein>
    <recommendedName>
        <fullName evidence="4">BZIP domain-containing protein</fullName>
    </recommendedName>
</protein>
<dbReference type="Pfam" id="PF11905">
    <property type="entry name" value="DUF3425"/>
    <property type="match status" value="1"/>
</dbReference>
<feature type="region of interest" description="Disordered" evidence="1">
    <location>
        <begin position="1"/>
        <end position="23"/>
    </location>
</feature>
<dbReference type="STRING" id="1073089.A0A1L9R4X1"/>
<organism evidence="2 3">
    <name type="scientific">Aspergillus wentii DTO 134E9</name>
    <dbReference type="NCBI Taxonomy" id="1073089"/>
    <lineage>
        <taxon>Eukaryota</taxon>
        <taxon>Fungi</taxon>
        <taxon>Dikarya</taxon>
        <taxon>Ascomycota</taxon>
        <taxon>Pezizomycotina</taxon>
        <taxon>Eurotiomycetes</taxon>
        <taxon>Eurotiomycetidae</taxon>
        <taxon>Eurotiales</taxon>
        <taxon>Aspergillaceae</taxon>
        <taxon>Aspergillus</taxon>
        <taxon>Aspergillus subgen. Cremei</taxon>
    </lineage>
</organism>
<dbReference type="PANTHER" id="PTHR38116:SF1">
    <property type="entry name" value="BZIP DOMAIN-CONTAINING PROTEIN"/>
    <property type="match status" value="1"/>
</dbReference>
<reference evidence="3" key="1">
    <citation type="journal article" date="2017" name="Genome Biol.">
        <title>Comparative genomics reveals high biological diversity and specific adaptations in the industrially and medically important fungal genus Aspergillus.</title>
        <authorList>
            <person name="de Vries R.P."/>
            <person name="Riley R."/>
            <person name="Wiebenga A."/>
            <person name="Aguilar-Osorio G."/>
            <person name="Amillis S."/>
            <person name="Uchima C.A."/>
            <person name="Anderluh G."/>
            <person name="Asadollahi M."/>
            <person name="Askin M."/>
            <person name="Barry K."/>
            <person name="Battaglia E."/>
            <person name="Bayram O."/>
            <person name="Benocci T."/>
            <person name="Braus-Stromeyer S.A."/>
            <person name="Caldana C."/>
            <person name="Canovas D."/>
            <person name="Cerqueira G.C."/>
            <person name="Chen F."/>
            <person name="Chen W."/>
            <person name="Choi C."/>
            <person name="Clum A."/>
            <person name="Dos Santos R.A."/>
            <person name="Damasio A.R."/>
            <person name="Diallinas G."/>
            <person name="Emri T."/>
            <person name="Fekete E."/>
            <person name="Flipphi M."/>
            <person name="Freyberg S."/>
            <person name="Gallo A."/>
            <person name="Gournas C."/>
            <person name="Habgood R."/>
            <person name="Hainaut M."/>
            <person name="Harispe M.L."/>
            <person name="Henrissat B."/>
            <person name="Hilden K.S."/>
            <person name="Hope R."/>
            <person name="Hossain A."/>
            <person name="Karabika E."/>
            <person name="Karaffa L."/>
            <person name="Karanyi Z."/>
            <person name="Krasevec N."/>
            <person name="Kuo A."/>
            <person name="Kusch H."/>
            <person name="LaButti K."/>
            <person name="Lagendijk E.L."/>
            <person name="Lapidus A."/>
            <person name="Levasseur A."/>
            <person name="Lindquist E."/>
            <person name="Lipzen A."/>
            <person name="Logrieco A.F."/>
            <person name="MacCabe A."/>
            <person name="Maekelae M.R."/>
            <person name="Malavazi I."/>
            <person name="Melin P."/>
            <person name="Meyer V."/>
            <person name="Mielnichuk N."/>
            <person name="Miskei M."/>
            <person name="Molnar A.P."/>
            <person name="Mule G."/>
            <person name="Ngan C.Y."/>
            <person name="Orejas M."/>
            <person name="Orosz E."/>
            <person name="Ouedraogo J.P."/>
            <person name="Overkamp K.M."/>
            <person name="Park H.-S."/>
            <person name="Perrone G."/>
            <person name="Piumi F."/>
            <person name="Punt P.J."/>
            <person name="Ram A.F."/>
            <person name="Ramon A."/>
            <person name="Rauscher S."/>
            <person name="Record E."/>
            <person name="Riano-Pachon D.M."/>
            <person name="Robert V."/>
            <person name="Roehrig J."/>
            <person name="Ruller R."/>
            <person name="Salamov A."/>
            <person name="Salih N.S."/>
            <person name="Samson R.A."/>
            <person name="Sandor E."/>
            <person name="Sanguinetti M."/>
            <person name="Schuetze T."/>
            <person name="Sepcic K."/>
            <person name="Shelest E."/>
            <person name="Sherlock G."/>
            <person name="Sophianopoulou V."/>
            <person name="Squina F.M."/>
            <person name="Sun H."/>
            <person name="Susca A."/>
            <person name="Todd R.B."/>
            <person name="Tsang A."/>
            <person name="Unkles S.E."/>
            <person name="van de Wiele N."/>
            <person name="van Rossen-Uffink D."/>
            <person name="Oliveira J.V."/>
            <person name="Vesth T.C."/>
            <person name="Visser J."/>
            <person name="Yu J.-H."/>
            <person name="Zhou M."/>
            <person name="Andersen M.R."/>
            <person name="Archer D.B."/>
            <person name="Baker S.E."/>
            <person name="Benoit I."/>
            <person name="Brakhage A.A."/>
            <person name="Braus G.H."/>
            <person name="Fischer R."/>
            <person name="Frisvad J.C."/>
            <person name="Goldman G.H."/>
            <person name="Houbraken J."/>
            <person name="Oakley B."/>
            <person name="Pocsi I."/>
            <person name="Scazzocchio C."/>
            <person name="Seiboth B."/>
            <person name="vanKuyk P.A."/>
            <person name="Wortman J."/>
            <person name="Dyer P.S."/>
            <person name="Grigoriev I.V."/>
        </authorList>
    </citation>
    <scope>NUCLEOTIDE SEQUENCE [LARGE SCALE GENOMIC DNA]</scope>
    <source>
        <strain evidence="3">DTO 134E9</strain>
    </source>
</reference>
<dbReference type="EMBL" id="KV878218">
    <property type="protein sequence ID" value="OJJ29960.1"/>
    <property type="molecule type" value="Genomic_DNA"/>
</dbReference>
<feature type="compositionally biased region" description="Polar residues" evidence="1">
    <location>
        <begin position="1"/>
        <end position="14"/>
    </location>
</feature>
<evidence type="ECO:0000256" key="1">
    <source>
        <dbReference type="SAM" id="MobiDB-lite"/>
    </source>
</evidence>
<keyword evidence="3" id="KW-1185">Reference proteome</keyword>
<dbReference type="InterPro" id="IPR021833">
    <property type="entry name" value="DUF3425"/>
</dbReference>
<dbReference type="RefSeq" id="XP_040683637.1">
    <property type="nucleotide sequence ID" value="XM_040831699.1"/>
</dbReference>
<dbReference type="PANTHER" id="PTHR38116">
    <property type="entry name" value="CHROMOSOME 7, WHOLE GENOME SHOTGUN SEQUENCE"/>
    <property type="match status" value="1"/>
</dbReference>
<gene>
    <name evidence="2" type="ORF">ASPWEDRAFT_177693</name>
</gene>
<dbReference type="AlphaFoldDB" id="A0A1L9R4X1"/>
<dbReference type="OrthoDB" id="2245989at2759"/>
<dbReference type="VEuPathDB" id="FungiDB:ASPWEDRAFT_177693"/>
<dbReference type="Proteomes" id="UP000184383">
    <property type="component" value="Unassembled WGS sequence"/>
</dbReference>
<name>A0A1L9R4X1_ASPWE</name>
<evidence type="ECO:0008006" key="4">
    <source>
        <dbReference type="Google" id="ProtNLM"/>
    </source>
</evidence>